<evidence type="ECO:0000313" key="5">
    <source>
        <dbReference type="EMBL" id="GII75990.1"/>
    </source>
</evidence>
<dbReference type="InterPro" id="IPR000524">
    <property type="entry name" value="Tscrpt_reg_HTH_GntR"/>
</dbReference>
<organism evidence="5 6">
    <name type="scientific">Sphaerisporangium rufum</name>
    <dbReference type="NCBI Taxonomy" id="1381558"/>
    <lineage>
        <taxon>Bacteria</taxon>
        <taxon>Bacillati</taxon>
        <taxon>Actinomycetota</taxon>
        <taxon>Actinomycetes</taxon>
        <taxon>Streptosporangiales</taxon>
        <taxon>Streptosporangiaceae</taxon>
        <taxon>Sphaerisporangium</taxon>
    </lineage>
</organism>
<accession>A0A919V364</accession>
<dbReference type="InterPro" id="IPR008920">
    <property type="entry name" value="TF_FadR/GntR_C"/>
</dbReference>
<dbReference type="AlphaFoldDB" id="A0A919V364"/>
<reference evidence="5" key="1">
    <citation type="submission" date="2021-01" db="EMBL/GenBank/DDBJ databases">
        <title>Whole genome shotgun sequence of Sphaerisporangium rufum NBRC 109079.</title>
        <authorList>
            <person name="Komaki H."/>
            <person name="Tamura T."/>
        </authorList>
    </citation>
    <scope>NUCLEOTIDE SEQUENCE</scope>
    <source>
        <strain evidence="5">NBRC 109079</strain>
    </source>
</reference>
<dbReference type="PANTHER" id="PTHR43537:SF49">
    <property type="entry name" value="TRANSCRIPTIONAL REGULATORY PROTEIN"/>
    <property type="match status" value="1"/>
</dbReference>
<dbReference type="GO" id="GO:0003677">
    <property type="term" value="F:DNA binding"/>
    <property type="evidence" value="ECO:0007669"/>
    <property type="project" value="UniProtKB-KW"/>
</dbReference>
<dbReference type="Pfam" id="PF07729">
    <property type="entry name" value="FCD"/>
    <property type="match status" value="1"/>
</dbReference>
<dbReference type="CDD" id="cd07377">
    <property type="entry name" value="WHTH_GntR"/>
    <property type="match status" value="1"/>
</dbReference>
<evidence type="ECO:0000256" key="3">
    <source>
        <dbReference type="ARBA" id="ARBA00023163"/>
    </source>
</evidence>
<gene>
    <name evidence="5" type="ORF">Sru01_09720</name>
</gene>
<dbReference type="SUPFAM" id="SSF48008">
    <property type="entry name" value="GntR ligand-binding domain-like"/>
    <property type="match status" value="1"/>
</dbReference>
<evidence type="ECO:0000256" key="1">
    <source>
        <dbReference type="ARBA" id="ARBA00023015"/>
    </source>
</evidence>
<dbReference type="Gene3D" id="1.20.120.530">
    <property type="entry name" value="GntR ligand-binding domain-like"/>
    <property type="match status" value="1"/>
</dbReference>
<dbReference type="InterPro" id="IPR011711">
    <property type="entry name" value="GntR_C"/>
</dbReference>
<dbReference type="SUPFAM" id="SSF46785">
    <property type="entry name" value="Winged helix' DNA-binding domain"/>
    <property type="match status" value="1"/>
</dbReference>
<dbReference type="GO" id="GO:0003700">
    <property type="term" value="F:DNA-binding transcription factor activity"/>
    <property type="evidence" value="ECO:0007669"/>
    <property type="project" value="InterPro"/>
</dbReference>
<dbReference type="PROSITE" id="PS50949">
    <property type="entry name" value="HTH_GNTR"/>
    <property type="match status" value="1"/>
</dbReference>
<dbReference type="InterPro" id="IPR036388">
    <property type="entry name" value="WH-like_DNA-bd_sf"/>
</dbReference>
<keyword evidence="2" id="KW-0238">DNA-binding</keyword>
<dbReference type="Pfam" id="PF00392">
    <property type="entry name" value="GntR"/>
    <property type="match status" value="1"/>
</dbReference>
<dbReference type="PRINTS" id="PR00035">
    <property type="entry name" value="HTHGNTR"/>
</dbReference>
<evidence type="ECO:0000256" key="2">
    <source>
        <dbReference type="ARBA" id="ARBA00023125"/>
    </source>
</evidence>
<protein>
    <submittedName>
        <fullName evidence="5">GntR family transcriptional regulator</fullName>
    </submittedName>
</protein>
<keyword evidence="1" id="KW-0805">Transcription regulation</keyword>
<comment type="caution">
    <text evidence="5">The sequence shown here is derived from an EMBL/GenBank/DDBJ whole genome shotgun (WGS) entry which is preliminary data.</text>
</comment>
<feature type="domain" description="HTH gntR-type" evidence="4">
    <location>
        <begin position="16"/>
        <end position="83"/>
    </location>
</feature>
<sequence>MASTDIPVPRPLDRPDSFTQRTLRAVRDLILSGHFRPGDRVNEAELAEALGVSRGPLREALQQLTSEGLVHRIPHRGTFIPEFGATETVELYELREAIEVMAARLAAERATPEDLAELRRFLDATGEVLHSSDEAHYPRDLDFHDRIVAIAGNRQLQARCREVHQLLHVARSRSGFRTERAHQAYDEHRAILQALETRDPDAADRAMRAHLRTGLAHVRQLFELSEPD</sequence>
<dbReference type="Proteomes" id="UP000655287">
    <property type="component" value="Unassembled WGS sequence"/>
</dbReference>
<evidence type="ECO:0000259" key="4">
    <source>
        <dbReference type="PROSITE" id="PS50949"/>
    </source>
</evidence>
<dbReference type="RefSeq" id="WP_203982624.1">
    <property type="nucleotide sequence ID" value="NZ_BOOU01000013.1"/>
</dbReference>
<name>A0A919V364_9ACTN</name>
<dbReference type="EMBL" id="BOOU01000013">
    <property type="protein sequence ID" value="GII75990.1"/>
    <property type="molecule type" value="Genomic_DNA"/>
</dbReference>
<dbReference type="PANTHER" id="PTHR43537">
    <property type="entry name" value="TRANSCRIPTIONAL REGULATOR, GNTR FAMILY"/>
    <property type="match status" value="1"/>
</dbReference>
<keyword evidence="6" id="KW-1185">Reference proteome</keyword>
<evidence type="ECO:0000313" key="6">
    <source>
        <dbReference type="Proteomes" id="UP000655287"/>
    </source>
</evidence>
<keyword evidence="3" id="KW-0804">Transcription</keyword>
<dbReference type="SMART" id="SM00345">
    <property type="entry name" value="HTH_GNTR"/>
    <property type="match status" value="1"/>
</dbReference>
<dbReference type="Gene3D" id="1.10.10.10">
    <property type="entry name" value="Winged helix-like DNA-binding domain superfamily/Winged helix DNA-binding domain"/>
    <property type="match status" value="1"/>
</dbReference>
<proteinExistence type="predicted"/>
<dbReference type="InterPro" id="IPR036390">
    <property type="entry name" value="WH_DNA-bd_sf"/>
</dbReference>
<dbReference type="SMART" id="SM00895">
    <property type="entry name" value="FCD"/>
    <property type="match status" value="1"/>
</dbReference>